<dbReference type="GO" id="GO:0008360">
    <property type="term" value="P:regulation of cell shape"/>
    <property type="evidence" value="ECO:0007669"/>
    <property type="project" value="UniProtKB-KW"/>
</dbReference>
<dbReference type="Gene3D" id="3.40.1190.10">
    <property type="entry name" value="Mur-like, catalytic domain"/>
    <property type="match status" value="1"/>
</dbReference>
<dbReference type="Gene3D" id="3.90.190.20">
    <property type="entry name" value="Mur ligase, C-terminal domain"/>
    <property type="match status" value="1"/>
</dbReference>
<sequence length="442" mass="47392">MSYLTQLQSQRIIVLGLGVSGLSTVRFLQSKNINFKVVDSRPNPAGSEELALQWPHLDTYFGDLDGADLANCDLIVISPGIALATPQVQAALAAEVEVIGDIELFARLNTKPVVAVTGSNGKSTVVTLAAEVLEAAGKKVALAGNIGTPVLDVIDENIDIFVLELSSFQLETTSSLTPVSACILNLCEDHMDRYTGMESYCAAKQRIYVGAQLAVFNVDDVLTHPLNQQESVSFGAYDADFHLSEVNTESFFSAHSQVVLPVSALRAVGKHNQLNALAVMALLSPFTLSSDIFHKAFQSFQGLEHRCQFVAEQDGVEFFNDSKATNVGATISSIEGLTRKTGRLILIAGGEGKGADFSPLTQYLNQYVAELICFGKDAKQIAALKDGAHLVTCMAEAVSLAKSLATHHDRVLLAPACASLDMYPNYMARGEEFVNCVTGALR</sequence>
<dbReference type="GO" id="GO:0005524">
    <property type="term" value="F:ATP binding"/>
    <property type="evidence" value="ECO:0007669"/>
    <property type="project" value="UniProtKB-UniRule"/>
</dbReference>
<dbReference type="Pfam" id="PF02875">
    <property type="entry name" value="Mur_ligase_C"/>
    <property type="match status" value="1"/>
</dbReference>
<dbReference type="GO" id="GO:0008764">
    <property type="term" value="F:UDP-N-acetylmuramoylalanine-D-glutamate ligase activity"/>
    <property type="evidence" value="ECO:0007669"/>
    <property type="project" value="UniProtKB-UniRule"/>
</dbReference>
<accession>A0A244CPQ6</accession>
<evidence type="ECO:0000313" key="11">
    <source>
        <dbReference type="EMBL" id="OUL57584.1"/>
    </source>
</evidence>
<dbReference type="SUPFAM" id="SSF53244">
    <property type="entry name" value="MurD-like peptide ligases, peptide-binding domain"/>
    <property type="match status" value="1"/>
</dbReference>
<dbReference type="InterPro" id="IPR004101">
    <property type="entry name" value="Mur_ligase_C"/>
</dbReference>
<dbReference type="RefSeq" id="WP_086744167.1">
    <property type="nucleotide sequence ID" value="NZ_MWPV01000003.1"/>
</dbReference>
<evidence type="ECO:0000259" key="10">
    <source>
        <dbReference type="Pfam" id="PF08245"/>
    </source>
</evidence>
<keyword evidence="12" id="KW-1185">Reference proteome</keyword>
<keyword evidence="4 7" id="KW-0436">Ligase</keyword>
<dbReference type="GO" id="GO:0051301">
    <property type="term" value="P:cell division"/>
    <property type="evidence" value="ECO:0007669"/>
    <property type="project" value="UniProtKB-KW"/>
</dbReference>
<feature type="domain" description="Mur ligase central" evidence="10">
    <location>
        <begin position="116"/>
        <end position="282"/>
    </location>
</feature>
<dbReference type="EC" id="6.3.2.9" evidence="7 8"/>
<name>A0A244CPQ6_PSEDV</name>
<comment type="similarity">
    <text evidence="7">Belongs to the MurCDEF family.</text>
</comment>
<dbReference type="InterPro" id="IPR013221">
    <property type="entry name" value="Mur_ligase_cen"/>
</dbReference>
<comment type="catalytic activity">
    <reaction evidence="7 8">
        <text>UDP-N-acetyl-alpha-D-muramoyl-L-alanine + D-glutamate + ATP = UDP-N-acetyl-alpha-D-muramoyl-L-alanyl-D-glutamate + ADP + phosphate + H(+)</text>
        <dbReference type="Rhea" id="RHEA:16429"/>
        <dbReference type="ChEBI" id="CHEBI:15378"/>
        <dbReference type="ChEBI" id="CHEBI:29986"/>
        <dbReference type="ChEBI" id="CHEBI:30616"/>
        <dbReference type="ChEBI" id="CHEBI:43474"/>
        <dbReference type="ChEBI" id="CHEBI:83898"/>
        <dbReference type="ChEBI" id="CHEBI:83900"/>
        <dbReference type="ChEBI" id="CHEBI:456216"/>
        <dbReference type="EC" id="6.3.2.9"/>
    </reaction>
</comment>
<evidence type="ECO:0000256" key="5">
    <source>
        <dbReference type="ARBA" id="ARBA00022741"/>
    </source>
</evidence>
<dbReference type="GO" id="GO:0009252">
    <property type="term" value="P:peptidoglycan biosynthetic process"/>
    <property type="evidence" value="ECO:0007669"/>
    <property type="project" value="UniProtKB-UniRule"/>
</dbReference>
<keyword evidence="7 8" id="KW-0573">Peptidoglycan synthesis</keyword>
<dbReference type="SUPFAM" id="SSF53623">
    <property type="entry name" value="MurD-like peptide ligases, catalytic domain"/>
    <property type="match status" value="1"/>
</dbReference>
<dbReference type="Proteomes" id="UP000194841">
    <property type="component" value="Unassembled WGS sequence"/>
</dbReference>
<keyword evidence="7 8" id="KW-0133">Cell shape</keyword>
<dbReference type="GO" id="GO:0071555">
    <property type="term" value="P:cell wall organization"/>
    <property type="evidence" value="ECO:0007669"/>
    <property type="project" value="UniProtKB-KW"/>
</dbReference>
<keyword evidence="6 7" id="KW-0067">ATP-binding</keyword>
<dbReference type="GO" id="GO:0005737">
    <property type="term" value="C:cytoplasm"/>
    <property type="evidence" value="ECO:0007669"/>
    <property type="project" value="UniProtKB-SubCell"/>
</dbReference>
<comment type="subcellular location">
    <subcellularLocation>
        <location evidence="1 7 8">Cytoplasm</location>
    </subcellularLocation>
</comment>
<dbReference type="HAMAP" id="MF_00639">
    <property type="entry name" value="MurD"/>
    <property type="match status" value="1"/>
</dbReference>
<dbReference type="Gene3D" id="3.40.50.720">
    <property type="entry name" value="NAD(P)-binding Rossmann-like Domain"/>
    <property type="match status" value="1"/>
</dbReference>
<dbReference type="AlphaFoldDB" id="A0A244CPQ6"/>
<keyword evidence="7 8" id="KW-0131">Cell cycle</keyword>
<evidence type="ECO:0000259" key="9">
    <source>
        <dbReference type="Pfam" id="PF02875"/>
    </source>
</evidence>
<comment type="pathway">
    <text evidence="2 7 8">Cell wall biogenesis; peptidoglycan biosynthesis.</text>
</comment>
<keyword evidence="7 8" id="KW-0961">Cell wall biogenesis/degradation</keyword>
<dbReference type="Pfam" id="PF21799">
    <property type="entry name" value="MurD-like_N"/>
    <property type="match status" value="1"/>
</dbReference>
<feature type="binding site" evidence="7">
    <location>
        <begin position="118"/>
        <end position="124"/>
    </location>
    <ligand>
        <name>ATP</name>
        <dbReference type="ChEBI" id="CHEBI:30616"/>
    </ligand>
</feature>
<organism evidence="11 12">
    <name type="scientific">Pseudoalteromonas ulvae</name>
    <dbReference type="NCBI Taxonomy" id="107327"/>
    <lineage>
        <taxon>Bacteria</taxon>
        <taxon>Pseudomonadati</taxon>
        <taxon>Pseudomonadota</taxon>
        <taxon>Gammaproteobacteria</taxon>
        <taxon>Alteromonadales</taxon>
        <taxon>Pseudoalteromonadaceae</taxon>
        <taxon>Pseudoalteromonas</taxon>
    </lineage>
</organism>
<reference evidence="11 12" key="1">
    <citation type="submission" date="2017-02" db="EMBL/GenBank/DDBJ databases">
        <title>Pseudoalteromonas ulvae TC14 Genome.</title>
        <authorList>
            <person name="Molmeret M."/>
        </authorList>
    </citation>
    <scope>NUCLEOTIDE SEQUENCE [LARGE SCALE GENOMIC DNA]</scope>
    <source>
        <strain evidence="11">TC14</strain>
    </source>
</reference>
<dbReference type="PANTHER" id="PTHR43692:SF1">
    <property type="entry name" value="UDP-N-ACETYLMURAMOYLALANINE--D-GLUTAMATE LIGASE"/>
    <property type="match status" value="1"/>
</dbReference>
<dbReference type="NCBIfam" id="TIGR01087">
    <property type="entry name" value="murD"/>
    <property type="match status" value="1"/>
</dbReference>
<feature type="domain" description="Mur ligase C-terminal" evidence="9">
    <location>
        <begin position="305"/>
        <end position="417"/>
    </location>
</feature>
<gene>
    <name evidence="7" type="primary">murD</name>
    <name evidence="11" type="ORF">B1199_10975</name>
</gene>
<comment type="function">
    <text evidence="7 8">Cell wall formation. Catalyzes the addition of glutamate to the nucleotide precursor UDP-N-acetylmuramoyl-L-alanine (UMA).</text>
</comment>
<keyword evidence="3 7" id="KW-0963">Cytoplasm</keyword>
<protein>
    <recommendedName>
        <fullName evidence="7 8">UDP-N-acetylmuramoylalanine--D-glutamate ligase</fullName>
        <ecNumber evidence="7 8">6.3.2.9</ecNumber>
    </recommendedName>
    <alternativeName>
        <fullName evidence="7">D-glutamic acid-adding enzyme</fullName>
    </alternativeName>
    <alternativeName>
        <fullName evidence="7">UDP-N-acetylmuramoyl-L-alanyl-D-glutamate synthetase</fullName>
    </alternativeName>
</protein>
<comment type="caution">
    <text evidence="11">The sequence shown here is derived from an EMBL/GenBank/DDBJ whole genome shotgun (WGS) entry which is preliminary data.</text>
</comment>
<evidence type="ECO:0000256" key="3">
    <source>
        <dbReference type="ARBA" id="ARBA00022490"/>
    </source>
</evidence>
<evidence type="ECO:0000313" key="12">
    <source>
        <dbReference type="Proteomes" id="UP000194841"/>
    </source>
</evidence>
<dbReference type="UniPathway" id="UPA00219"/>
<dbReference type="InterPro" id="IPR036565">
    <property type="entry name" value="Mur-like_cat_sf"/>
</dbReference>
<evidence type="ECO:0000256" key="1">
    <source>
        <dbReference type="ARBA" id="ARBA00004496"/>
    </source>
</evidence>
<dbReference type="PANTHER" id="PTHR43692">
    <property type="entry name" value="UDP-N-ACETYLMURAMOYLALANINE--D-GLUTAMATE LIGASE"/>
    <property type="match status" value="1"/>
</dbReference>
<dbReference type="InterPro" id="IPR005762">
    <property type="entry name" value="MurD"/>
</dbReference>
<evidence type="ECO:0000256" key="7">
    <source>
        <dbReference type="HAMAP-Rule" id="MF_00639"/>
    </source>
</evidence>
<evidence type="ECO:0000256" key="6">
    <source>
        <dbReference type="ARBA" id="ARBA00022840"/>
    </source>
</evidence>
<dbReference type="SUPFAM" id="SSF51984">
    <property type="entry name" value="MurCD N-terminal domain"/>
    <property type="match status" value="1"/>
</dbReference>
<dbReference type="Pfam" id="PF08245">
    <property type="entry name" value="Mur_ligase_M"/>
    <property type="match status" value="1"/>
</dbReference>
<keyword evidence="7 8" id="KW-0132">Cell division</keyword>
<dbReference type="OrthoDB" id="9809796at2"/>
<dbReference type="InterPro" id="IPR036615">
    <property type="entry name" value="Mur_ligase_C_dom_sf"/>
</dbReference>
<keyword evidence="5 7" id="KW-0547">Nucleotide-binding</keyword>
<proteinExistence type="inferred from homology"/>
<dbReference type="EMBL" id="MWPV01000003">
    <property type="protein sequence ID" value="OUL57584.1"/>
    <property type="molecule type" value="Genomic_DNA"/>
</dbReference>
<evidence type="ECO:0000256" key="2">
    <source>
        <dbReference type="ARBA" id="ARBA00004752"/>
    </source>
</evidence>
<evidence type="ECO:0000256" key="4">
    <source>
        <dbReference type="ARBA" id="ARBA00022598"/>
    </source>
</evidence>
<evidence type="ECO:0000256" key="8">
    <source>
        <dbReference type="RuleBase" id="RU003664"/>
    </source>
</evidence>